<keyword evidence="7" id="KW-0238">DNA-binding</keyword>
<organism evidence="10 11">
    <name type="scientific">Acidaminococcus intestini (strain RyC-MR95)</name>
    <dbReference type="NCBI Taxonomy" id="568816"/>
    <lineage>
        <taxon>Bacteria</taxon>
        <taxon>Bacillati</taxon>
        <taxon>Bacillota</taxon>
        <taxon>Negativicutes</taxon>
        <taxon>Acidaminococcales</taxon>
        <taxon>Acidaminococcaceae</taxon>
        <taxon>Acidaminococcus</taxon>
    </lineage>
</organism>
<dbReference type="KEGG" id="ain:Acin_0979"/>
<dbReference type="InterPro" id="IPR042206">
    <property type="entry name" value="CRISPR-assoc_Cas1_C"/>
</dbReference>
<protein>
    <submittedName>
        <fullName evidence="10">Crispr-associated protein</fullName>
    </submittedName>
</protein>
<dbReference type="NCBIfam" id="TIGR00287">
    <property type="entry name" value="cas1"/>
    <property type="match status" value="1"/>
</dbReference>
<keyword evidence="11" id="KW-1185">Reference proteome</keyword>
<dbReference type="AlphaFoldDB" id="G4Q6A6"/>
<proteinExistence type="predicted"/>
<dbReference type="PATRIC" id="fig|568816.4.peg.942"/>
<dbReference type="HOGENOM" id="CLU_055263_1_0_9"/>
<keyword evidence="5" id="KW-0460">Magnesium</keyword>
<dbReference type="GO" id="GO:0004520">
    <property type="term" value="F:DNA endonuclease activity"/>
    <property type="evidence" value="ECO:0007669"/>
    <property type="project" value="InterPro"/>
</dbReference>
<evidence type="ECO:0000256" key="7">
    <source>
        <dbReference type="ARBA" id="ARBA00023125"/>
    </source>
</evidence>
<dbReference type="PANTHER" id="PTHR34353">
    <property type="entry name" value="CRISPR-ASSOCIATED ENDONUCLEASE CAS1 1"/>
    <property type="match status" value="1"/>
</dbReference>
<dbReference type="Gene3D" id="1.20.120.920">
    <property type="entry name" value="CRISPR-associated endonuclease Cas1, C-terminal domain"/>
    <property type="match status" value="1"/>
</dbReference>
<evidence type="ECO:0000256" key="4">
    <source>
        <dbReference type="ARBA" id="ARBA00022801"/>
    </source>
</evidence>
<keyword evidence="2" id="KW-0479">Metal-binding</keyword>
<evidence type="ECO:0000256" key="1">
    <source>
        <dbReference type="ARBA" id="ARBA00022722"/>
    </source>
</evidence>
<dbReference type="GO" id="GO:0051607">
    <property type="term" value="P:defense response to virus"/>
    <property type="evidence" value="ECO:0007669"/>
    <property type="project" value="UniProtKB-KW"/>
</dbReference>
<evidence type="ECO:0000313" key="11">
    <source>
        <dbReference type="Proteomes" id="UP000007093"/>
    </source>
</evidence>
<keyword evidence="6" id="KW-0051">Antiviral defense</keyword>
<evidence type="ECO:0000256" key="9">
    <source>
        <dbReference type="ARBA" id="ARBA00038592"/>
    </source>
</evidence>
<evidence type="ECO:0000256" key="5">
    <source>
        <dbReference type="ARBA" id="ARBA00022842"/>
    </source>
</evidence>
<name>G4Q6A6_ACIIR</name>
<dbReference type="PANTHER" id="PTHR34353:SF2">
    <property type="entry name" value="CRISPR-ASSOCIATED ENDONUCLEASE CAS1 1"/>
    <property type="match status" value="1"/>
</dbReference>
<keyword evidence="3" id="KW-0255">Endonuclease</keyword>
<dbReference type="InterPro" id="IPR050646">
    <property type="entry name" value="Cas1"/>
</dbReference>
<evidence type="ECO:0000256" key="6">
    <source>
        <dbReference type="ARBA" id="ARBA00023118"/>
    </source>
</evidence>
<dbReference type="InParanoid" id="G4Q6A6"/>
<sequence length="273" mass="31732">MNYVEVQTAVSKKRIFIDEIKTLIIENTGVAITAYLLSELMNRKVNLIFCDKAHNPQSSLLPLHARFDSIRKIKQQMIWSQEIKDEVWDCIVKAKIRQQALFLDELEKKEQSKMLMSYLDDVVSADAHNREGHAAKVYFNALFGNSFTRDLDSPINAGLNYGYSLLLSLFNREIVSAGYLTQLGIFHENTYNPYNFSCDLMEPFRILVDRYVYNMNPTTFAKDEKREIINLFQEILYIDDSRQFLANAINIYANSIFQALEKCDTSKIKIYEI</sequence>
<evidence type="ECO:0000256" key="8">
    <source>
        <dbReference type="ARBA" id="ARBA00023211"/>
    </source>
</evidence>
<evidence type="ECO:0000256" key="2">
    <source>
        <dbReference type="ARBA" id="ARBA00022723"/>
    </source>
</evidence>
<dbReference type="eggNOG" id="COG1518">
    <property type="taxonomic scope" value="Bacteria"/>
</dbReference>
<dbReference type="GO" id="GO:0016787">
    <property type="term" value="F:hydrolase activity"/>
    <property type="evidence" value="ECO:0007669"/>
    <property type="project" value="UniProtKB-KW"/>
</dbReference>
<dbReference type="InterPro" id="IPR002729">
    <property type="entry name" value="CRISPR-assoc_Cas1"/>
</dbReference>
<dbReference type="InterPro" id="IPR019855">
    <property type="entry name" value="CRISPR-assoc_Cas1_NMENI"/>
</dbReference>
<dbReference type="Pfam" id="PF01867">
    <property type="entry name" value="Cas_Cas1"/>
    <property type="match status" value="1"/>
</dbReference>
<dbReference type="GO" id="GO:0003677">
    <property type="term" value="F:DNA binding"/>
    <property type="evidence" value="ECO:0007669"/>
    <property type="project" value="UniProtKB-KW"/>
</dbReference>
<keyword evidence="1" id="KW-0540">Nuclease</keyword>
<reference evidence="10 11" key="1">
    <citation type="journal article" date="2011" name="J. Bacteriol.">
        <title>Complete genome sequence of Acidaminococcus intestini RYC-MR95, a Gram-negative bacterium from the phylum Firmicutes.</title>
        <authorList>
            <person name="D'Auria G."/>
            <person name="Galan J.C."/>
            <person name="Rodriguez-Alcayna M."/>
            <person name="Moya A."/>
            <person name="Baquero F."/>
            <person name="Latorre A."/>
        </authorList>
    </citation>
    <scope>NUCLEOTIDE SEQUENCE [LARGE SCALE GENOMIC DNA]</scope>
    <source>
        <strain evidence="10 11">RyC-MR95</strain>
    </source>
</reference>
<comment type="subunit">
    <text evidence="9">Homodimer, forms a heterotetramer with a Cas2 homodimer.</text>
</comment>
<dbReference type="GO" id="GO:0043571">
    <property type="term" value="P:maintenance of CRISPR repeat elements"/>
    <property type="evidence" value="ECO:0007669"/>
    <property type="project" value="InterPro"/>
</dbReference>
<evidence type="ECO:0000256" key="3">
    <source>
        <dbReference type="ARBA" id="ARBA00022759"/>
    </source>
</evidence>
<accession>G4Q6A6</accession>
<keyword evidence="4" id="KW-0378">Hydrolase</keyword>
<dbReference type="GO" id="GO:0046872">
    <property type="term" value="F:metal ion binding"/>
    <property type="evidence" value="ECO:0007669"/>
    <property type="project" value="UniProtKB-KW"/>
</dbReference>
<keyword evidence="8" id="KW-0464">Manganese</keyword>
<dbReference type="STRING" id="568816.Acin_0979"/>
<dbReference type="Proteomes" id="UP000007093">
    <property type="component" value="Chromosome"/>
</dbReference>
<gene>
    <name evidence="10" type="ordered locus">Acin_0979</name>
</gene>
<evidence type="ECO:0000313" key="10">
    <source>
        <dbReference type="EMBL" id="AEQ22207.1"/>
    </source>
</evidence>
<dbReference type="EMBL" id="CP003058">
    <property type="protein sequence ID" value="AEQ22207.1"/>
    <property type="molecule type" value="Genomic_DNA"/>
</dbReference>
<dbReference type="NCBIfam" id="TIGR03639">
    <property type="entry name" value="cas1_NMENI"/>
    <property type="match status" value="1"/>
</dbReference>